<protein>
    <submittedName>
        <fullName evidence="2">Uncharacterized protein</fullName>
    </submittedName>
</protein>
<reference evidence="2 3" key="1">
    <citation type="submission" date="2016-07" db="EMBL/GenBank/DDBJ databases">
        <title>Draft genome of the white-rot fungus Obba rivulosa 3A-2.</title>
        <authorList>
            <consortium name="DOE Joint Genome Institute"/>
            <person name="Miettinen O."/>
            <person name="Riley R."/>
            <person name="Acob R."/>
            <person name="Barry K."/>
            <person name="Cullen D."/>
            <person name="De Vries R."/>
            <person name="Hainaut M."/>
            <person name="Hatakka A."/>
            <person name="Henrissat B."/>
            <person name="Hilden K."/>
            <person name="Kuo R."/>
            <person name="Labutti K."/>
            <person name="Lipzen A."/>
            <person name="Makela M.R."/>
            <person name="Sandor L."/>
            <person name="Spatafora J.W."/>
            <person name="Grigoriev I.V."/>
            <person name="Hibbett D.S."/>
        </authorList>
    </citation>
    <scope>NUCLEOTIDE SEQUENCE [LARGE SCALE GENOMIC DNA]</scope>
    <source>
        <strain evidence="2 3">3A-2</strain>
    </source>
</reference>
<feature type="region of interest" description="Disordered" evidence="1">
    <location>
        <begin position="187"/>
        <end position="211"/>
    </location>
</feature>
<gene>
    <name evidence="2" type="ORF">OBBRIDRAFT_803143</name>
</gene>
<dbReference type="EMBL" id="KV722382">
    <property type="protein sequence ID" value="OCH91594.1"/>
    <property type="molecule type" value="Genomic_DNA"/>
</dbReference>
<dbReference type="Proteomes" id="UP000250043">
    <property type="component" value="Unassembled WGS sequence"/>
</dbReference>
<accession>A0A8E2AYR3</accession>
<keyword evidence="3" id="KW-1185">Reference proteome</keyword>
<name>A0A8E2AYR3_9APHY</name>
<proteinExistence type="predicted"/>
<evidence type="ECO:0000313" key="3">
    <source>
        <dbReference type="Proteomes" id="UP000250043"/>
    </source>
</evidence>
<organism evidence="2 3">
    <name type="scientific">Obba rivulosa</name>
    <dbReference type="NCBI Taxonomy" id="1052685"/>
    <lineage>
        <taxon>Eukaryota</taxon>
        <taxon>Fungi</taxon>
        <taxon>Dikarya</taxon>
        <taxon>Basidiomycota</taxon>
        <taxon>Agaricomycotina</taxon>
        <taxon>Agaricomycetes</taxon>
        <taxon>Polyporales</taxon>
        <taxon>Gelatoporiaceae</taxon>
        <taxon>Obba</taxon>
    </lineage>
</organism>
<evidence type="ECO:0000313" key="2">
    <source>
        <dbReference type="EMBL" id="OCH91594.1"/>
    </source>
</evidence>
<dbReference type="AlphaFoldDB" id="A0A8E2AYR3"/>
<evidence type="ECO:0000256" key="1">
    <source>
        <dbReference type="SAM" id="MobiDB-lite"/>
    </source>
</evidence>
<sequence length="243" mass="26317">MPRKFLFGTSTLNIEFSPSLTTRRPALRINIHLTSDEDLYSYLHRAMTNGSEEMARYQASVALSPYLCASPLPVRLSPDMVDQHRSALTQAAMFVCTGPRTSLISAGPLPNSFSASPPHDITGRLCAVARQFAGLDHRGGRSISTISPQCRVASRTVLLPPGTRSARLPTLLAISSTTFDLIPPYRRSGSRFTRGRRGARTHASNSQAEPCGIPGVQTAFASLTYNQDNSSPDSTRTIPAQIS</sequence>